<sequence>LTTMNPETRRLIKVMPEDVERTAQVFDLLLGDNLQGRKDHIAENGYKYLELADIS</sequence>
<name>A0A9D1RUR5_9FIRM</name>
<dbReference type="AlphaFoldDB" id="A0A9D1RUR5"/>
<dbReference type="GO" id="GO:0006265">
    <property type="term" value="P:DNA topological change"/>
    <property type="evidence" value="ECO:0007669"/>
    <property type="project" value="InterPro"/>
</dbReference>
<evidence type="ECO:0000313" key="2">
    <source>
        <dbReference type="EMBL" id="HIW93905.1"/>
    </source>
</evidence>
<feature type="domain" description="DNA gyrase B subunit C-terminal" evidence="1">
    <location>
        <begin position="2"/>
        <end position="41"/>
    </location>
</feature>
<proteinExistence type="predicted"/>
<reference evidence="2" key="1">
    <citation type="journal article" date="2021" name="PeerJ">
        <title>Extensive microbial diversity within the chicken gut microbiome revealed by metagenomics and culture.</title>
        <authorList>
            <person name="Gilroy R."/>
            <person name="Ravi A."/>
            <person name="Getino M."/>
            <person name="Pursley I."/>
            <person name="Horton D.L."/>
            <person name="Alikhan N.F."/>
            <person name="Baker D."/>
            <person name="Gharbi K."/>
            <person name="Hall N."/>
            <person name="Watson M."/>
            <person name="Adriaenssens E.M."/>
            <person name="Foster-Nyarko E."/>
            <person name="Jarju S."/>
            <person name="Secka A."/>
            <person name="Antonio M."/>
            <person name="Oren A."/>
            <person name="Chaudhuri R.R."/>
            <person name="La Ragione R."/>
            <person name="Hildebrand F."/>
            <person name="Pallen M.J."/>
        </authorList>
    </citation>
    <scope>NUCLEOTIDE SEQUENCE</scope>
    <source>
        <strain evidence="2">ChiGjej6B6-1540</strain>
    </source>
</reference>
<organism evidence="2 3">
    <name type="scientific">Candidatus Flavonifractor merdipullorum</name>
    <dbReference type="NCBI Taxonomy" id="2838590"/>
    <lineage>
        <taxon>Bacteria</taxon>
        <taxon>Bacillati</taxon>
        <taxon>Bacillota</taxon>
        <taxon>Clostridia</taxon>
        <taxon>Eubacteriales</taxon>
        <taxon>Oscillospiraceae</taxon>
        <taxon>Flavonifractor</taxon>
    </lineage>
</organism>
<dbReference type="Proteomes" id="UP000824192">
    <property type="component" value="Unassembled WGS sequence"/>
</dbReference>
<dbReference type="InterPro" id="IPR002288">
    <property type="entry name" value="DNA_gyrase_B_C"/>
</dbReference>
<gene>
    <name evidence="2" type="ORF">H9868_05110</name>
</gene>
<feature type="non-terminal residue" evidence="2">
    <location>
        <position position="1"/>
    </location>
</feature>
<reference evidence="2" key="2">
    <citation type="submission" date="2021-04" db="EMBL/GenBank/DDBJ databases">
        <authorList>
            <person name="Gilroy R."/>
        </authorList>
    </citation>
    <scope>NUCLEOTIDE SEQUENCE</scope>
    <source>
        <strain evidence="2">ChiGjej6B6-1540</strain>
    </source>
</reference>
<protein>
    <recommendedName>
        <fullName evidence="1">DNA gyrase B subunit C-terminal domain-containing protein</fullName>
    </recommendedName>
</protein>
<dbReference type="EMBL" id="DXGA01000106">
    <property type="protein sequence ID" value="HIW93905.1"/>
    <property type="molecule type" value="Genomic_DNA"/>
</dbReference>
<accession>A0A9D1RUR5</accession>
<dbReference type="GO" id="GO:0005524">
    <property type="term" value="F:ATP binding"/>
    <property type="evidence" value="ECO:0007669"/>
    <property type="project" value="InterPro"/>
</dbReference>
<dbReference type="GO" id="GO:0003918">
    <property type="term" value="F:DNA topoisomerase type II (double strand cut, ATP-hydrolyzing) activity"/>
    <property type="evidence" value="ECO:0007669"/>
    <property type="project" value="InterPro"/>
</dbReference>
<dbReference type="InterPro" id="IPR013759">
    <property type="entry name" value="Topo_IIA_B_C"/>
</dbReference>
<dbReference type="Gene3D" id="3.40.50.670">
    <property type="match status" value="1"/>
</dbReference>
<dbReference type="GO" id="GO:0003677">
    <property type="term" value="F:DNA binding"/>
    <property type="evidence" value="ECO:0007669"/>
    <property type="project" value="InterPro"/>
</dbReference>
<dbReference type="Pfam" id="PF00986">
    <property type="entry name" value="DNA_gyraseB_C"/>
    <property type="match status" value="1"/>
</dbReference>
<evidence type="ECO:0000259" key="1">
    <source>
        <dbReference type="Pfam" id="PF00986"/>
    </source>
</evidence>
<comment type="caution">
    <text evidence="2">The sequence shown here is derived from an EMBL/GenBank/DDBJ whole genome shotgun (WGS) entry which is preliminary data.</text>
</comment>
<evidence type="ECO:0000313" key="3">
    <source>
        <dbReference type="Proteomes" id="UP000824192"/>
    </source>
</evidence>